<feature type="transmembrane region" description="Helical" evidence="7">
    <location>
        <begin position="27"/>
        <end position="46"/>
    </location>
</feature>
<gene>
    <name evidence="9" type="ORF">QBL07_11500</name>
</gene>
<comment type="similarity">
    <text evidence="2 7">Belongs to the TVP38/TMEM64 family.</text>
</comment>
<dbReference type="RefSeq" id="WP_005194961.1">
    <property type="nucleotide sequence ID" value="NZ_CP136136.1"/>
</dbReference>
<evidence type="ECO:0000256" key="7">
    <source>
        <dbReference type="RuleBase" id="RU366058"/>
    </source>
</evidence>
<evidence type="ECO:0000256" key="5">
    <source>
        <dbReference type="ARBA" id="ARBA00022989"/>
    </source>
</evidence>
<reference evidence="9" key="1">
    <citation type="submission" date="2023-04" db="EMBL/GenBank/DDBJ databases">
        <title>Characterization and analysis of the complete genome of Gordonia rubripertincta 112, the degrader of aromatic and aliphatic compounds.</title>
        <authorList>
            <person name="Frantsuzova E."/>
            <person name="Bogun A."/>
            <person name="Delegan Y."/>
        </authorList>
    </citation>
    <scope>NUCLEOTIDE SEQUENCE</scope>
    <source>
        <strain evidence="9">112</strain>
    </source>
</reference>
<feature type="transmembrane region" description="Helical" evidence="7">
    <location>
        <begin position="178"/>
        <end position="197"/>
    </location>
</feature>
<dbReference type="AlphaFoldDB" id="A0AAW6R9K5"/>
<keyword evidence="6 7" id="KW-0472">Membrane</keyword>
<protein>
    <recommendedName>
        <fullName evidence="7">TVP38/TMEM64 family membrane protein</fullName>
    </recommendedName>
</protein>
<evidence type="ECO:0000313" key="9">
    <source>
        <dbReference type="EMBL" id="MDG6781457.1"/>
    </source>
</evidence>
<proteinExistence type="inferred from homology"/>
<keyword evidence="3 7" id="KW-1003">Cell membrane</keyword>
<feature type="transmembrane region" description="Helical" evidence="7">
    <location>
        <begin position="95"/>
        <end position="120"/>
    </location>
</feature>
<accession>A0AAW6R9K5</accession>
<sequence length="252" mass="26467">MPEPAPVTEVTPDLTGSRRRVTFDRRVVRRALLAAAAVGVVLLGSYFIPLPSIGSVRAWGDDLGPAFPWLFFAAYAVVTIAPIPRSTFTVMSGIFFGPFVGFIGAMIASSIAAVAAFGLVRVLGRDRVRPFLKKPVVKAVEYRLERRGWLAVGSLRLIAACPFSVANYCSALSSVRPLPFTVASIIGMAPGTAAVVMLGDSLTGDANPAQLLVSGALFAVGIAGLILDARLPVTAENPQVPGPNQDESSSED</sequence>
<keyword evidence="4 7" id="KW-0812">Transmembrane</keyword>
<feature type="domain" description="VTT" evidence="8">
    <location>
        <begin position="83"/>
        <end position="200"/>
    </location>
</feature>
<feature type="transmembrane region" description="Helical" evidence="7">
    <location>
        <begin position="66"/>
        <end position="83"/>
    </location>
</feature>
<dbReference type="InterPro" id="IPR032816">
    <property type="entry name" value="VTT_dom"/>
</dbReference>
<evidence type="ECO:0000256" key="3">
    <source>
        <dbReference type="ARBA" id="ARBA00022475"/>
    </source>
</evidence>
<dbReference type="Pfam" id="PF09335">
    <property type="entry name" value="VTT_dom"/>
    <property type="match status" value="1"/>
</dbReference>
<evidence type="ECO:0000256" key="1">
    <source>
        <dbReference type="ARBA" id="ARBA00004651"/>
    </source>
</evidence>
<comment type="caution">
    <text evidence="9">The sequence shown here is derived from an EMBL/GenBank/DDBJ whole genome shotgun (WGS) entry which is preliminary data.</text>
</comment>
<dbReference type="GO" id="GO:0005886">
    <property type="term" value="C:plasma membrane"/>
    <property type="evidence" value="ECO:0007669"/>
    <property type="project" value="UniProtKB-SubCell"/>
</dbReference>
<feature type="transmembrane region" description="Helical" evidence="7">
    <location>
        <begin position="209"/>
        <end position="227"/>
    </location>
</feature>
<dbReference type="EMBL" id="JARUXG010000005">
    <property type="protein sequence ID" value="MDG6781457.1"/>
    <property type="molecule type" value="Genomic_DNA"/>
</dbReference>
<dbReference type="InterPro" id="IPR015414">
    <property type="entry name" value="TMEM64"/>
</dbReference>
<dbReference type="PANTHER" id="PTHR12677:SF59">
    <property type="entry name" value="GOLGI APPARATUS MEMBRANE PROTEIN TVP38-RELATED"/>
    <property type="match status" value="1"/>
</dbReference>
<evidence type="ECO:0000256" key="6">
    <source>
        <dbReference type="ARBA" id="ARBA00023136"/>
    </source>
</evidence>
<evidence type="ECO:0000256" key="2">
    <source>
        <dbReference type="ARBA" id="ARBA00008640"/>
    </source>
</evidence>
<feature type="transmembrane region" description="Helical" evidence="7">
    <location>
        <begin position="148"/>
        <end position="166"/>
    </location>
</feature>
<organism evidence="9">
    <name type="scientific">Gordonia rubripertincta</name>
    <name type="common">Rhodococcus corallinus</name>
    <dbReference type="NCBI Taxonomy" id="36822"/>
    <lineage>
        <taxon>Bacteria</taxon>
        <taxon>Bacillati</taxon>
        <taxon>Actinomycetota</taxon>
        <taxon>Actinomycetes</taxon>
        <taxon>Mycobacteriales</taxon>
        <taxon>Gordoniaceae</taxon>
        <taxon>Gordonia</taxon>
    </lineage>
</organism>
<name>A0AAW6R9K5_GORRU</name>
<keyword evidence="5 7" id="KW-1133">Transmembrane helix</keyword>
<comment type="subcellular location">
    <subcellularLocation>
        <location evidence="1 7">Cell membrane</location>
        <topology evidence="1 7">Multi-pass membrane protein</topology>
    </subcellularLocation>
</comment>
<evidence type="ECO:0000259" key="8">
    <source>
        <dbReference type="Pfam" id="PF09335"/>
    </source>
</evidence>
<dbReference type="PANTHER" id="PTHR12677">
    <property type="entry name" value="GOLGI APPARATUS MEMBRANE PROTEIN TVP38-RELATED"/>
    <property type="match status" value="1"/>
</dbReference>
<evidence type="ECO:0000256" key="4">
    <source>
        <dbReference type="ARBA" id="ARBA00022692"/>
    </source>
</evidence>